<feature type="compositionally biased region" description="Basic and acidic residues" evidence="1">
    <location>
        <begin position="260"/>
        <end position="270"/>
    </location>
</feature>
<accession>A0A9J6H426</accession>
<proteinExistence type="predicted"/>
<dbReference type="PANTHER" id="PTHR15989">
    <property type="entry name" value="VEZATIN"/>
    <property type="match status" value="1"/>
</dbReference>
<protein>
    <submittedName>
        <fullName evidence="2">Uncharacterized protein</fullName>
    </submittedName>
</protein>
<name>A0A9J6H426_HAELO</name>
<feature type="region of interest" description="Disordered" evidence="1">
    <location>
        <begin position="257"/>
        <end position="283"/>
    </location>
</feature>
<dbReference type="Proteomes" id="UP000821853">
    <property type="component" value="Chromosome 9"/>
</dbReference>
<dbReference type="PANTHER" id="PTHR15989:SF5">
    <property type="entry name" value="VEZATIN"/>
    <property type="match status" value="1"/>
</dbReference>
<reference evidence="2 3" key="1">
    <citation type="journal article" date="2020" name="Cell">
        <title>Large-Scale Comparative Analyses of Tick Genomes Elucidate Their Genetic Diversity and Vector Capacities.</title>
        <authorList>
            <consortium name="Tick Genome and Microbiome Consortium (TIGMIC)"/>
            <person name="Jia N."/>
            <person name="Wang J."/>
            <person name="Shi W."/>
            <person name="Du L."/>
            <person name="Sun Y."/>
            <person name="Zhan W."/>
            <person name="Jiang J.F."/>
            <person name="Wang Q."/>
            <person name="Zhang B."/>
            <person name="Ji P."/>
            <person name="Bell-Sakyi L."/>
            <person name="Cui X.M."/>
            <person name="Yuan T.T."/>
            <person name="Jiang B.G."/>
            <person name="Yang W.F."/>
            <person name="Lam T.T."/>
            <person name="Chang Q.C."/>
            <person name="Ding S.J."/>
            <person name="Wang X.J."/>
            <person name="Zhu J.G."/>
            <person name="Ruan X.D."/>
            <person name="Zhao L."/>
            <person name="Wei J.T."/>
            <person name="Ye R.Z."/>
            <person name="Que T.C."/>
            <person name="Du C.H."/>
            <person name="Zhou Y.H."/>
            <person name="Cheng J.X."/>
            <person name="Dai P.F."/>
            <person name="Guo W.B."/>
            <person name="Han X.H."/>
            <person name="Huang E.J."/>
            <person name="Li L.F."/>
            <person name="Wei W."/>
            <person name="Gao Y.C."/>
            <person name="Liu J.Z."/>
            <person name="Shao H.Z."/>
            <person name="Wang X."/>
            <person name="Wang C.C."/>
            <person name="Yang T.C."/>
            <person name="Huo Q.B."/>
            <person name="Li W."/>
            <person name="Chen H.Y."/>
            <person name="Chen S.E."/>
            <person name="Zhou L.G."/>
            <person name="Ni X.B."/>
            <person name="Tian J.H."/>
            <person name="Sheng Y."/>
            <person name="Liu T."/>
            <person name="Pan Y.S."/>
            <person name="Xia L.Y."/>
            <person name="Li J."/>
            <person name="Zhao F."/>
            <person name="Cao W.C."/>
        </authorList>
    </citation>
    <scope>NUCLEOTIDE SEQUENCE [LARGE SCALE GENOMIC DNA]</scope>
    <source>
        <strain evidence="2">HaeL-2018</strain>
    </source>
</reference>
<dbReference type="InterPro" id="IPR026858">
    <property type="entry name" value="Vezatin"/>
</dbReference>
<dbReference type="VEuPathDB" id="VectorBase:HLOH_044716"/>
<dbReference type="GO" id="GO:0098609">
    <property type="term" value="P:cell-cell adhesion"/>
    <property type="evidence" value="ECO:0007669"/>
    <property type="project" value="InterPro"/>
</dbReference>
<evidence type="ECO:0000313" key="2">
    <source>
        <dbReference type="EMBL" id="KAH9381396.1"/>
    </source>
</evidence>
<keyword evidence="3" id="KW-1185">Reference proteome</keyword>
<dbReference type="OrthoDB" id="21151at2759"/>
<gene>
    <name evidence="2" type="ORF">HPB48_009024</name>
</gene>
<sequence length="410" mass="45099">MPGIKKSCLFDALTMKTIVSELTERIRAQLTNFSNAYHFYKSSQMTEELERRPLRSLRARPHELHTAAHSLGLHLQAALKRAQAVESITESIEDDADLEPLEANLSCLLAEVKAELASGCNCLEEVSLVLDKKSGRKEAVESPALELPSPASIGGPGLVVIKEEDVPVVEDELPLEKKQKEASAVVFKELKSVLVLKAKEHREREKNALARAGLEGEHFDKLGFVVPESEGRNDTRVGDGSTPFGEEAAARGATPFHRSAMGDERSEEPVFRPSSDGESLKQGDTAEIPTDAQFGYDPPLPGNLLHPRNIAFLAAIRSRQLRPMEVNTFEDDVSGGSSYTKVDLLICEQKRINCLYLLAVGVPWLPGPPSQCLPPHITTLHQWTTPNNNSRETLLSLWAFAHEAGTDCRM</sequence>
<evidence type="ECO:0000256" key="1">
    <source>
        <dbReference type="SAM" id="MobiDB-lite"/>
    </source>
</evidence>
<evidence type="ECO:0000313" key="3">
    <source>
        <dbReference type="Proteomes" id="UP000821853"/>
    </source>
</evidence>
<comment type="caution">
    <text evidence="2">The sequence shown here is derived from an EMBL/GenBank/DDBJ whole genome shotgun (WGS) entry which is preliminary data.</text>
</comment>
<dbReference type="EMBL" id="JABSTR010000011">
    <property type="protein sequence ID" value="KAH9381396.1"/>
    <property type="molecule type" value="Genomic_DNA"/>
</dbReference>
<dbReference type="GO" id="GO:0005886">
    <property type="term" value="C:plasma membrane"/>
    <property type="evidence" value="ECO:0007669"/>
    <property type="project" value="TreeGrafter"/>
</dbReference>
<dbReference type="AlphaFoldDB" id="A0A9J6H426"/>
<organism evidence="2 3">
    <name type="scientific">Haemaphysalis longicornis</name>
    <name type="common">Bush tick</name>
    <dbReference type="NCBI Taxonomy" id="44386"/>
    <lineage>
        <taxon>Eukaryota</taxon>
        <taxon>Metazoa</taxon>
        <taxon>Ecdysozoa</taxon>
        <taxon>Arthropoda</taxon>
        <taxon>Chelicerata</taxon>
        <taxon>Arachnida</taxon>
        <taxon>Acari</taxon>
        <taxon>Parasitiformes</taxon>
        <taxon>Ixodida</taxon>
        <taxon>Ixodoidea</taxon>
        <taxon>Ixodidae</taxon>
        <taxon>Haemaphysalinae</taxon>
        <taxon>Haemaphysalis</taxon>
    </lineage>
</organism>